<feature type="domain" description="Amidohydrolase-related" evidence="3">
    <location>
        <begin position="37"/>
        <end position="308"/>
    </location>
</feature>
<evidence type="ECO:0000313" key="4">
    <source>
        <dbReference type="EMBL" id="MCM8570021.1"/>
    </source>
</evidence>
<dbReference type="InterPro" id="IPR006680">
    <property type="entry name" value="Amidohydro-rel"/>
</dbReference>
<keyword evidence="5" id="KW-1185">Reference proteome</keyword>
<dbReference type="PANTHER" id="PTHR21240">
    <property type="entry name" value="2-AMINO-3-CARBOXYLMUCONATE-6-SEMIALDEHYDE DECARBOXYLASE"/>
    <property type="match status" value="1"/>
</dbReference>
<feature type="transmembrane region" description="Helical" evidence="2">
    <location>
        <begin position="9"/>
        <end position="29"/>
    </location>
</feature>
<proteinExistence type="predicted"/>
<protein>
    <submittedName>
        <fullName evidence="4">Amidohydrolase</fullName>
    </submittedName>
</protein>
<dbReference type="RefSeq" id="WP_252113716.1">
    <property type="nucleotide sequence ID" value="NZ_JAMSCK010000004.1"/>
</dbReference>
<reference evidence="4" key="1">
    <citation type="submission" date="2022-06" db="EMBL/GenBank/DDBJ databases">
        <title>Gramella sediminis sp. nov., isolated from deep-sea sediment of the Indian Ocean.</title>
        <authorList>
            <person name="Yang L."/>
        </authorList>
    </citation>
    <scope>NUCLEOTIDE SEQUENCE</scope>
    <source>
        <strain evidence="4">HMD3159</strain>
    </source>
</reference>
<dbReference type="SUPFAM" id="SSF51556">
    <property type="entry name" value="Metallo-dependent hydrolases"/>
    <property type="match status" value="1"/>
</dbReference>
<comment type="caution">
    <text evidence="4">The sequence shown here is derived from an EMBL/GenBank/DDBJ whole genome shotgun (WGS) entry which is preliminary data.</text>
</comment>
<dbReference type="Gene3D" id="3.20.20.140">
    <property type="entry name" value="Metal-dependent hydrolases"/>
    <property type="match status" value="1"/>
</dbReference>
<dbReference type="Pfam" id="PF04909">
    <property type="entry name" value="Amidohydro_2"/>
    <property type="match status" value="1"/>
</dbReference>
<dbReference type="Proteomes" id="UP001155077">
    <property type="component" value="Unassembled WGS sequence"/>
</dbReference>
<organism evidence="4 5">
    <name type="scientific">Gramella jeungdoensis</name>
    <dbReference type="NCBI Taxonomy" id="708091"/>
    <lineage>
        <taxon>Bacteria</taxon>
        <taxon>Pseudomonadati</taxon>
        <taxon>Bacteroidota</taxon>
        <taxon>Flavobacteriia</taxon>
        <taxon>Flavobacteriales</taxon>
        <taxon>Flavobacteriaceae</taxon>
        <taxon>Christiangramia</taxon>
    </lineage>
</organism>
<dbReference type="InterPro" id="IPR032465">
    <property type="entry name" value="ACMSD"/>
</dbReference>
<dbReference type="InterPro" id="IPR032466">
    <property type="entry name" value="Metal_Hydrolase"/>
</dbReference>
<keyword evidence="2" id="KW-0812">Transmembrane</keyword>
<evidence type="ECO:0000259" key="3">
    <source>
        <dbReference type="Pfam" id="PF04909"/>
    </source>
</evidence>
<keyword evidence="2" id="KW-0472">Membrane</keyword>
<name>A0ABT0Z2S0_9FLAO</name>
<evidence type="ECO:0000313" key="5">
    <source>
        <dbReference type="Proteomes" id="UP001155077"/>
    </source>
</evidence>
<dbReference type="EMBL" id="JAMSCK010000004">
    <property type="protein sequence ID" value="MCM8570021.1"/>
    <property type="molecule type" value="Genomic_DNA"/>
</dbReference>
<keyword evidence="1" id="KW-0456">Lyase</keyword>
<accession>A0ABT0Z2S0</accession>
<gene>
    <name evidence="4" type="ORF">NE848_11570</name>
</gene>
<keyword evidence="2" id="KW-1133">Transmembrane helix</keyword>
<sequence length="320" mass="36018">MKTTNKSVIYYFSLIMFFIGAVFSTNQILGQERQPIIDMHMHTGLPHDIPAGTPAICRPDPCEGQGGSTANSSENLQKTLEQMSRYNIVKGFLSGIDLSTVKEWKKADPERFIGSPFIMEPNSSNLEALRQEYSTGHLTGMGEIGAQLNGIPPNDPALEPYFKLAEELDLPVLIHTLGIGPYMPNFRSASGSPLLLEEVLIRHPKLRIFVENAGYPYRDEMIAMMYQYPQLYADVSTITWVIPRTAFYDYLEAFVRAGLGKRIMFGSDQMVWPMKIGAAVEAIEEAPFLSQEQKRDIFYNNAARFLKLDKKVIAEHSSHN</sequence>
<evidence type="ECO:0000256" key="2">
    <source>
        <dbReference type="SAM" id="Phobius"/>
    </source>
</evidence>
<evidence type="ECO:0000256" key="1">
    <source>
        <dbReference type="ARBA" id="ARBA00023239"/>
    </source>
</evidence>